<dbReference type="EMBL" id="CP069023">
    <property type="protein sequence ID" value="QRC91020.1"/>
    <property type="molecule type" value="Genomic_DNA"/>
</dbReference>
<evidence type="ECO:0000313" key="3">
    <source>
        <dbReference type="Proteomes" id="UP000663193"/>
    </source>
</evidence>
<gene>
    <name evidence="2" type="ORF">JI435_400890</name>
</gene>
<protein>
    <submittedName>
        <fullName evidence="2">Uncharacterized protein</fullName>
    </submittedName>
</protein>
<dbReference type="Proteomes" id="UP000663193">
    <property type="component" value="Chromosome 1"/>
</dbReference>
<feature type="region of interest" description="Disordered" evidence="1">
    <location>
        <begin position="98"/>
        <end position="130"/>
    </location>
</feature>
<reference evidence="3" key="1">
    <citation type="journal article" date="2021" name="BMC Genomics">
        <title>Chromosome-level genome assembly and manually-curated proteome of model necrotroph Parastagonospora nodorum Sn15 reveals a genome-wide trove of candidate effector homologs, and redundancy of virulence-related functions within an accessory chromosome.</title>
        <authorList>
            <person name="Bertazzoni S."/>
            <person name="Jones D.A.B."/>
            <person name="Phan H.T."/>
            <person name="Tan K.-C."/>
            <person name="Hane J.K."/>
        </authorList>
    </citation>
    <scope>NUCLEOTIDE SEQUENCE [LARGE SCALE GENOMIC DNA]</scope>
    <source>
        <strain evidence="3">SN15 / ATCC MYA-4574 / FGSC 10173)</strain>
    </source>
</reference>
<feature type="compositionally biased region" description="Low complexity" evidence="1">
    <location>
        <begin position="106"/>
        <end position="120"/>
    </location>
</feature>
<dbReference type="AlphaFoldDB" id="A0A7U2HTB3"/>
<sequence>MVLTNDQTFVERDMGRQNCLCTPLLKPMKYSLAHTSKSADWLALFADHRCPAQLGRCLSWGLKKSTMGASLFSSFCRHTCLAGPDVCSLQLMIPTLHGSMSSGQHSVKSNSSSRKSMMDSWAKATFRQDR</sequence>
<name>A0A7U2HTB3_PHANO</name>
<organism evidence="2 3">
    <name type="scientific">Phaeosphaeria nodorum (strain SN15 / ATCC MYA-4574 / FGSC 10173)</name>
    <name type="common">Glume blotch fungus</name>
    <name type="synonym">Parastagonospora nodorum</name>
    <dbReference type="NCBI Taxonomy" id="321614"/>
    <lineage>
        <taxon>Eukaryota</taxon>
        <taxon>Fungi</taxon>
        <taxon>Dikarya</taxon>
        <taxon>Ascomycota</taxon>
        <taxon>Pezizomycotina</taxon>
        <taxon>Dothideomycetes</taxon>
        <taxon>Pleosporomycetidae</taxon>
        <taxon>Pleosporales</taxon>
        <taxon>Pleosporineae</taxon>
        <taxon>Phaeosphaeriaceae</taxon>
        <taxon>Parastagonospora</taxon>
    </lineage>
</organism>
<keyword evidence="3" id="KW-1185">Reference proteome</keyword>
<proteinExistence type="predicted"/>
<dbReference type="VEuPathDB" id="FungiDB:JI435_400890"/>
<accession>A0A7U2HTB3</accession>
<evidence type="ECO:0000256" key="1">
    <source>
        <dbReference type="SAM" id="MobiDB-lite"/>
    </source>
</evidence>
<evidence type="ECO:0000313" key="2">
    <source>
        <dbReference type="EMBL" id="QRC91020.1"/>
    </source>
</evidence>